<sequence>MVVLLELRAPACGLKTPGGSDTESAMNKQTSW</sequence>
<gene>
    <name evidence="1" type="ORF">BJ994_000727</name>
</gene>
<protein>
    <submittedName>
        <fullName evidence="1">Uncharacterized protein</fullName>
    </submittedName>
</protein>
<dbReference type="EMBL" id="JAATJL010000001">
    <property type="protein sequence ID" value="NJC21651.1"/>
    <property type="molecule type" value="Genomic_DNA"/>
</dbReference>
<organism evidence="1 2">
    <name type="scientific">Arthrobacter pigmenti</name>
    <dbReference type="NCBI Taxonomy" id="271432"/>
    <lineage>
        <taxon>Bacteria</taxon>
        <taxon>Bacillati</taxon>
        <taxon>Actinomycetota</taxon>
        <taxon>Actinomycetes</taxon>
        <taxon>Micrococcales</taxon>
        <taxon>Micrococcaceae</taxon>
        <taxon>Arthrobacter</taxon>
    </lineage>
</organism>
<reference evidence="1 2" key="1">
    <citation type="submission" date="2020-03" db="EMBL/GenBank/DDBJ databases">
        <title>Sequencing the genomes of 1000 actinobacteria strains.</title>
        <authorList>
            <person name="Klenk H.-P."/>
        </authorList>
    </citation>
    <scope>NUCLEOTIDE SEQUENCE [LARGE SCALE GENOMIC DNA]</scope>
    <source>
        <strain evidence="1 2">DSM 16403</strain>
    </source>
</reference>
<accession>A0A846RTP8</accession>
<comment type="caution">
    <text evidence="1">The sequence shown here is derived from an EMBL/GenBank/DDBJ whole genome shotgun (WGS) entry which is preliminary data.</text>
</comment>
<name>A0A846RTP8_9MICC</name>
<keyword evidence="2" id="KW-1185">Reference proteome</keyword>
<proteinExistence type="predicted"/>
<dbReference type="Proteomes" id="UP000547458">
    <property type="component" value="Unassembled WGS sequence"/>
</dbReference>
<dbReference type="AlphaFoldDB" id="A0A846RTP8"/>
<evidence type="ECO:0000313" key="2">
    <source>
        <dbReference type="Proteomes" id="UP000547458"/>
    </source>
</evidence>
<evidence type="ECO:0000313" key="1">
    <source>
        <dbReference type="EMBL" id="NJC21651.1"/>
    </source>
</evidence>